<name>A0A4Y6UN25_9PROT</name>
<dbReference type="RefSeq" id="WP_141461399.1">
    <property type="nucleotide sequence ID" value="NZ_CP038141.1"/>
</dbReference>
<feature type="coiled-coil region" evidence="1">
    <location>
        <begin position="177"/>
        <end position="260"/>
    </location>
</feature>
<evidence type="ECO:0000313" key="2">
    <source>
        <dbReference type="EMBL" id="QDH17445.1"/>
    </source>
</evidence>
<gene>
    <name evidence="2" type="ORF">E3D00_07615</name>
</gene>
<dbReference type="OrthoDB" id="7032309at2"/>
<reference evidence="2 3" key="1">
    <citation type="submission" date="2019-03" db="EMBL/GenBank/DDBJ databases">
        <title>The complete genome sequence of Swingsia samuiensis NBRC107927(T).</title>
        <authorList>
            <person name="Chua K.-O."/>
            <person name="Chan K.-G."/>
            <person name="See-Too W.-S."/>
        </authorList>
    </citation>
    <scope>NUCLEOTIDE SEQUENCE [LARGE SCALE GENOMIC DNA]</scope>
    <source>
        <strain evidence="2 3">AH83</strain>
    </source>
</reference>
<organism evidence="2 3">
    <name type="scientific">Swingsia samuiensis</name>
    <dbReference type="NCBI Taxonomy" id="1293412"/>
    <lineage>
        <taxon>Bacteria</taxon>
        <taxon>Pseudomonadati</taxon>
        <taxon>Pseudomonadota</taxon>
        <taxon>Alphaproteobacteria</taxon>
        <taxon>Acetobacterales</taxon>
        <taxon>Acetobacteraceae</taxon>
        <taxon>Swingsia</taxon>
    </lineage>
</organism>
<dbReference type="KEGG" id="ssam:E3D00_07615"/>
<protein>
    <recommendedName>
        <fullName evidence="4">DUF1351 domain-containing protein</fullName>
    </recommendedName>
</protein>
<dbReference type="Proteomes" id="UP000316313">
    <property type="component" value="Chromosome"/>
</dbReference>
<keyword evidence="1" id="KW-0175">Coiled coil</keyword>
<proteinExistence type="predicted"/>
<evidence type="ECO:0000313" key="3">
    <source>
        <dbReference type="Proteomes" id="UP000316313"/>
    </source>
</evidence>
<dbReference type="EMBL" id="CP038141">
    <property type="protein sequence ID" value="QDH17445.1"/>
    <property type="molecule type" value="Genomic_DNA"/>
</dbReference>
<dbReference type="AlphaFoldDB" id="A0A4Y6UN25"/>
<keyword evidence="3" id="KW-1185">Reference proteome</keyword>
<evidence type="ECO:0008006" key="4">
    <source>
        <dbReference type="Google" id="ProtNLM"/>
    </source>
</evidence>
<sequence length="308" mass="36681">MNDRLMVITKDLQPSFFEKNGEAERVVNEIKTFVLSIQTDATTDKGRKEIKSLAHKISRSKTFLDDLGKKQKEDILKRSKIIDSGRKYVRDSLDVLRDDIRRPVDEYEAREANRVEQHRDAIKEIERLPAFDNEPEEQQVKNRITRLGELAQRDFEEFSTRASEICDSVRDILFKNLKEAEQRRVIRDEERREQEEKERIEQERLKIEQAERERRIAQEAEERAASVYKIEIEKEREKAKREIEERIQRENRIAKEEERRRLENIEYRKQVNNGILNKFIKFGIANDKAKEIIIAIASGEIPNVKITY</sequence>
<evidence type="ECO:0000256" key="1">
    <source>
        <dbReference type="SAM" id="Coils"/>
    </source>
</evidence>
<accession>A0A4Y6UN25</accession>